<dbReference type="SUPFAM" id="SSF48464">
    <property type="entry name" value="ENTH/VHS domain"/>
    <property type="match status" value="1"/>
</dbReference>
<dbReference type="Proteomes" id="UP000054097">
    <property type="component" value="Unassembled WGS sequence"/>
</dbReference>
<accession>A0A0C3APB7</accession>
<evidence type="ECO:0000313" key="1">
    <source>
        <dbReference type="EMBL" id="KIM21919.1"/>
    </source>
</evidence>
<dbReference type="Gene3D" id="1.25.40.90">
    <property type="match status" value="1"/>
</dbReference>
<keyword evidence="2" id="KW-1185">Reference proteome</keyword>
<reference evidence="1 2" key="1">
    <citation type="submission" date="2014-04" db="EMBL/GenBank/DDBJ databases">
        <authorList>
            <consortium name="DOE Joint Genome Institute"/>
            <person name="Kuo A."/>
            <person name="Zuccaro A."/>
            <person name="Kohler A."/>
            <person name="Nagy L.G."/>
            <person name="Floudas D."/>
            <person name="Copeland A."/>
            <person name="Barry K.W."/>
            <person name="Cichocki N."/>
            <person name="Veneault-Fourrey C."/>
            <person name="LaButti K."/>
            <person name="Lindquist E.A."/>
            <person name="Lipzen A."/>
            <person name="Lundell T."/>
            <person name="Morin E."/>
            <person name="Murat C."/>
            <person name="Sun H."/>
            <person name="Tunlid A."/>
            <person name="Henrissat B."/>
            <person name="Grigoriev I.V."/>
            <person name="Hibbett D.S."/>
            <person name="Martin F."/>
            <person name="Nordberg H.P."/>
            <person name="Cantor M.N."/>
            <person name="Hua S.X."/>
        </authorList>
    </citation>
    <scope>NUCLEOTIDE SEQUENCE [LARGE SCALE GENOMIC DNA]</scope>
    <source>
        <strain evidence="1 2">MAFF 305830</strain>
    </source>
</reference>
<evidence type="ECO:0008006" key="3">
    <source>
        <dbReference type="Google" id="ProtNLM"/>
    </source>
</evidence>
<protein>
    <recommendedName>
        <fullName evidence="3">VHS domain-containing protein</fullName>
    </recommendedName>
</protein>
<proteinExistence type="predicted"/>
<sequence length="186" mass="20940">MDDTVQYASQISSLYTSMAKKVNAEGHEGAISAVATIRDRYLNADKNTKRALLDLIDTLVLEGGAPFHQTLIDGDILNLLANTRIKKIAKLVREYFGNWKSTMSSDYWPALDEGICLLESHWEERLAGLTQRRGPGSMGQFKVCPINPVIPFYTMLYFRAQRILAMARGFAIFHMLSVHIARQLCT</sequence>
<dbReference type="HOGENOM" id="CLU_1455240_0_0_1"/>
<dbReference type="InterPro" id="IPR008942">
    <property type="entry name" value="ENTH_VHS"/>
</dbReference>
<reference evidence="2" key="2">
    <citation type="submission" date="2015-01" db="EMBL/GenBank/DDBJ databases">
        <title>Evolutionary Origins and Diversification of the Mycorrhizal Mutualists.</title>
        <authorList>
            <consortium name="DOE Joint Genome Institute"/>
            <consortium name="Mycorrhizal Genomics Consortium"/>
            <person name="Kohler A."/>
            <person name="Kuo A."/>
            <person name="Nagy L.G."/>
            <person name="Floudas D."/>
            <person name="Copeland A."/>
            <person name="Barry K.W."/>
            <person name="Cichocki N."/>
            <person name="Veneault-Fourrey C."/>
            <person name="LaButti K."/>
            <person name="Lindquist E.A."/>
            <person name="Lipzen A."/>
            <person name="Lundell T."/>
            <person name="Morin E."/>
            <person name="Murat C."/>
            <person name="Riley R."/>
            <person name="Ohm R."/>
            <person name="Sun H."/>
            <person name="Tunlid A."/>
            <person name="Henrissat B."/>
            <person name="Grigoriev I.V."/>
            <person name="Hibbett D.S."/>
            <person name="Martin F."/>
        </authorList>
    </citation>
    <scope>NUCLEOTIDE SEQUENCE [LARGE SCALE GENOMIC DNA]</scope>
    <source>
        <strain evidence="2">MAFF 305830</strain>
    </source>
</reference>
<name>A0A0C3APB7_SERVB</name>
<dbReference type="EMBL" id="KN824368">
    <property type="protein sequence ID" value="KIM21919.1"/>
    <property type="molecule type" value="Genomic_DNA"/>
</dbReference>
<evidence type="ECO:0000313" key="2">
    <source>
        <dbReference type="Proteomes" id="UP000054097"/>
    </source>
</evidence>
<dbReference type="AlphaFoldDB" id="A0A0C3APB7"/>
<organism evidence="1 2">
    <name type="scientific">Serendipita vermifera MAFF 305830</name>
    <dbReference type="NCBI Taxonomy" id="933852"/>
    <lineage>
        <taxon>Eukaryota</taxon>
        <taxon>Fungi</taxon>
        <taxon>Dikarya</taxon>
        <taxon>Basidiomycota</taxon>
        <taxon>Agaricomycotina</taxon>
        <taxon>Agaricomycetes</taxon>
        <taxon>Sebacinales</taxon>
        <taxon>Serendipitaceae</taxon>
        <taxon>Serendipita</taxon>
    </lineage>
</organism>
<gene>
    <name evidence="1" type="ORF">M408DRAFT_299165</name>
</gene>